<keyword evidence="2" id="KW-1185">Reference proteome</keyword>
<dbReference type="EMBL" id="KZ825323">
    <property type="protein sequence ID" value="RAH48461.1"/>
    <property type="molecule type" value="Genomic_DNA"/>
</dbReference>
<accession>A0ACD1GGT3</accession>
<name>A0ACD1GGT3_9EURO</name>
<dbReference type="Proteomes" id="UP000249057">
    <property type="component" value="Unassembled WGS sequence"/>
</dbReference>
<organism evidence="1 2">
    <name type="scientific">Aspergillus brunneoviolaceus CBS 621.78</name>
    <dbReference type="NCBI Taxonomy" id="1450534"/>
    <lineage>
        <taxon>Eukaryota</taxon>
        <taxon>Fungi</taxon>
        <taxon>Dikarya</taxon>
        <taxon>Ascomycota</taxon>
        <taxon>Pezizomycotina</taxon>
        <taxon>Eurotiomycetes</taxon>
        <taxon>Eurotiomycetidae</taxon>
        <taxon>Eurotiales</taxon>
        <taxon>Aspergillaceae</taxon>
        <taxon>Aspergillus</taxon>
        <taxon>Aspergillus subgen. Circumdati</taxon>
    </lineage>
</organism>
<proteinExistence type="predicted"/>
<protein>
    <submittedName>
        <fullName evidence="1">Uncharacterized protein</fullName>
    </submittedName>
</protein>
<gene>
    <name evidence="1" type="ORF">BO95DRAFT_461052</name>
</gene>
<sequence>MWRKRKLSPHQDNNHTNISRKKRWKENYTIVSSDDSDDSDDESNPLDDDEYYINCILDETESQYLIDWEGPWEPTWEPKEHANAIAVETWERTKKQKSCAQSEGTHPSNTPPTQLSSSRSQTHSAEQLVTDPVASAPSPEHTNNDPGSPLFVPFDGTPELQTTEAYGSASTSHSNTHCSAPSENTPRPSFRERQLQVFQEVPATPVPTELRLPGESPDARSVEHSRTVTPAANCHTWESVSVVSTVLRAGLYQGNTVGSSGSQRPVDRVTSNHASAVDEIPETPFGPFSKSESQTARSAPTFNSASSQYSVISAKNPLSASTPVSQQFSSLHYLSQGSNSAGRLGSIPESVTARVSQATKVLSASKPSCEFASVTNTRGSSVKMDGQDKKGMSLAETMEKYSQFEGSTPREKLRNAYAQLRAQNAVPPEPSATPSSVGEAGDIEPSPVALPESAAPLSVRIDKPSASHPEHHSPVEPPPVIPSPPLEPAHMDPTQLHDIHHDLHHDLHHDVQTIQPHALSVDHTEESIPGSVLLGPSEFAISLPMDSRVKDDYERVLTSESDSIQEFINGTSTQADQRVRLLPKIKEVLECLSNVATHPDLNVTKHLNDSQADLRQEASWAEYSSAKFLLLSYLVGSTSDRDIHLVIMVNGEKTQNVVERFLLGKGLAYTRPREEMGPGTNVEVSLAKGSLSFGVQSTRNDGIVETYKAPSAIIALDSSFNTKIPSVEHMRTTFARHGHLLPVVRLIVSNSSEHIELCFSNLPELQRVHLLLQYTTRLKNSVGDLQDDALGVSEDAEELVSYLSSDNLNAHWSLPDIEPLHIVDLEALQPVPEEPPSRPDVEFSPMATPLLQKRAFVSSRSPGRKFPGPKTEITQTEDSSEQTAKRPRIEEPQDASQLTESTKFPSQTLDGELRSLESNLVQFRSSHANEVQRLQKTLAETQARLQERDHVLEQLQHRYETRTRDFHKLRRERDKLVEAKTLAEQRSEKSKEELTKIKDERTQLRHELEQARAALKSDAGSMAAELETAREEIRRLTKENSGLERKADYEAKQTEYTREQYQTASNVAAQSSNENRQLRDENETLKRKVAGDASRLRELNLQHDEARHLARTLELEAALASREDLLRRKEEELREIRKNRPSTRSTSTQPRSPKWTASRPTSPGINNHGGNGSSLSTGRGSALRFSSEMTF</sequence>
<reference evidence="1" key="1">
    <citation type="submission" date="2018-02" db="EMBL/GenBank/DDBJ databases">
        <title>The genomes of Aspergillus section Nigri reveals drivers in fungal speciation.</title>
        <authorList>
            <consortium name="DOE Joint Genome Institute"/>
            <person name="Vesth T.C."/>
            <person name="Nybo J."/>
            <person name="Theobald S."/>
            <person name="Brandl J."/>
            <person name="Frisvad J.C."/>
            <person name="Nielsen K.F."/>
            <person name="Lyhne E.K."/>
            <person name="Kogle M.E."/>
            <person name="Kuo A."/>
            <person name="Riley R."/>
            <person name="Clum A."/>
            <person name="Nolan M."/>
            <person name="Lipzen A."/>
            <person name="Salamov A."/>
            <person name="Henrissat B."/>
            <person name="Wiebenga A."/>
            <person name="De vries R.P."/>
            <person name="Grigoriev I.V."/>
            <person name="Mortensen U.H."/>
            <person name="Andersen M.R."/>
            <person name="Baker S.E."/>
        </authorList>
    </citation>
    <scope>NUCLEOTIDE SEQUENCE</scope>
    <source>
        <strain evidence="1">CBS 621.78</strain>
    </source>
</reference>
<evidence type="ECO:0000313" key="2">
    <source>
        <dbReference type="Proteomes" id="UP000249057"/>
    </source>
</evidence>
<evidence type="ECO:0000313" key="1">
    <source>
        <dbReference type="EMBL" id="RAH48461.1"/>
    </source>
</evidence>